<organism evidence="6 7">
    <name type="scientific">Stenotrophomonas maltophilia</name>
    <name type="common">Pseudomonas maltophilia</name>
    <name type="synonym">Xanthomonas maltophilia</name>
    <dbReference type="NCBI Taxonomy" id="40324"/>
    <lineage>
        <taxon>Bacteria</taxon>
        <taxon>Pseudomonadati</taxon>
        <taxon>Pseudomonadota</taxon>
        <taxon>Gammaproteobacteria</taxon>
        <taxon>Lysobacterales</taxon>
        <taxon>Lysobacteraceae</taxon>
        <taxon>Stenotrophomonas</taxon>
        <taxon>Stenotrophomonas maltophilia group</taxon>
    </lineage>
</organism>
<evidence type="ECO:0008006" key="8">
    <source>
        <dbReference type="Google" id="ProtNLM"/>
    </source>
</evidence>
<comment type="caution">
    <text evidence="6">The sequence shown here is derived from an EMBL/GenBank/DDBJ whole genome shotgun (WGS) entry which is preliminary data.</text>
</comment>
<feature type="chain" id="PRO_5015042645" description="Secreted protein" evidence="1">
    <location>
        <begin position="24"/>
        <end position="81"/>
    </location>
</feature>
<dbReference type="EMBL" id="ABLOMU010000004">
    <property type="protein sequence ID" value="EKT4439979.1"/>
    <property type="molecule type" value="Genomic_DNA"/>
</dbReference>
<keyword evidence="1" id="KW-0732">Signal</keyword>
<sequence>MKNRFALISVLFASIAASASAFAHDPALHAESEVKEAPKAKPATCEQLADRTKFKVDLADPQTKALKDRCDAQAQSAAKKK</sequence>
<gene>
    <name evidence="6" type="ORF">B9Y64_17720</name>
    <name evidence="4" type="ORF">D7Y33_17625</name>
    <name evidence="5" type="ORF">I5V89_13575</name>
    <name evidence="2" type="ORF">QEK83_000579</name>
    <name evidence="3" type="ORF">REH87_000681</name>
</gene>
<accession>A0A0M0NA09</accession>
<evidence type="ECO:0000256" key="1">
    <source>
        <dbReference type="SAM" id="SignalP"/>
    </source>
</evidence>
<dbReference type="Proteomes" id="UP000230167">
    <property type="component" value="Unassembled WGS sequence"/>
</dbReference>
<evidence type="ECO:0000313" key="5">
    <source>
        <dbReference type="EMBL" id="MBH1790902.1"/>
    </source>
</evidence>
<evidence type="ECO:0000313" key="3">
    <source>
        <dbReference type="EMBL" id="EKZ1925710.1"/>
    </source>
</evidence>
<dbReference type="AlphaFoldDB" id="A0A0M0NA09"/>
<name>A0A0M0NA09_STEMA</name>
<dbReference type="EMBL" id="ABLTIR010000008">
    <property type="protein sequence ID" value="EKZ1925710.1"/>
    <property type="molecule type" value="Genomic_DNA"/>
</dbReference>
<dbReference type="Proteomes" id="UP000634179">
    <property type="component" value="Unassembled WGS sequence"/>
</dbReference>
<dbReference type="GeneID" id="93743256"/>
<reference evidence="5" key="4">
    <citation type="submission" date="2020-11" db="EMBL/GenBank/DDBJ databases">
        <title>Enhanced detection system for hospital associated transmission using whole genome sequencing surveillance.</title>
        <authorList>
            <person name="Harrison L.H."/>
            <person name="Van Tyne D."/>
            <person name="Marsh J.W."/>
            <person name="Griffith M.P."/>
            <person name="Snyder D.J."/>
            <person name="Cooper V.S."/>
            <person name="Mustapha M."/>
        </authorList>
    </citation>
    <scope>NUCLEOTIDE SEQUENCE</scope>
    <source>
        <strain evidence="5">STEN00053</strain>
    </source>
</reference>
<evidence type="ECO:0000313" key="6">
    <source>
        <dbReference type="EMBL" id="PJL25354.1"/>
    </source>
</evidence>
<reference evidence="4" key="3">
    <citation type="journal article" date="2020" name="Front. Microbiol.">
        <title>Genetic Variants of the DSF Quorum Sensing System in Stenotrophomonas maltophilia Influence Virulence and Resistance Phenotypes Among Genotypically Diverse Clinical Isolates.</title>
        <authorList>
            <person name="Yero D."/>
            <person name="Huedo P."/>
            <person name="Conchillo-Sole O."/>
            <person name="Martinez-Servat S."/>
            <person name="Mamat U."/>
            <person name="Coves X."/>
            <person name="Llanas F."/>
            <person name="Roca I."/>
            <person name="Vila J."/>
            <person name="Schaible U.E."/>
            <person name="Daura X."/>
            <person name="Gibert I."/>
        </authorList>
    </citation>
    <scope>NUCLEOTIDE SEQUENCE</scope>
    <source>
        <strain evidence="4">OG156</strain>
    </source>
</reference>
<evidence type="ECO:0000313" key="7">
    <source>
        <dbReference type="Proteomes" id="UP000230167"/>
    </source>
</evidence>
<dbReference type="EMBL" id="JADUOV010000009">
    <property type="protein sequence ID" value="MBH1790902.1"/>
    <property type="molecule type" value="Genomic_DNA"/>
</dbReference>
<evidence type="ECO:0000313" key="2">
    <source>
        <dbReference type="EMBL" id="EKT4439979.1"/>
    </source>
</evidence>
<dbReference type="Proteomes" id="UP000822271">
    <property type="component" value="Unassembled WGS sequence"/>
</dbReference>
<dbReference type="Proteomes" id="UP001214521">
    <property type="component" value="Unassembled WGS sequence"/>
</dbReference>
<evidence type="ECO:0000313" key="4">
    <source>
        <dbReference type="EMBL" id="MBA0312803.1"/>
    </source>
</evidence>
<reference evidence="4" key="2">
    <citation type="submission" date="2018-09" db="EMBL/GenBank/DDBJ databases">
        <authorList>
            <person name="Groschel M."/>
            <person name="Kohl T."/>
            <person name="Conchillo-Sole O."/>
            <person name="Mamat U."/>
            <person name="Yero D."/>
            <person name="Niemann S."/>
            <person name="Daura X."/>
            <person name="Gibert I."/>
        </authorList>
    </citation>
    <scope>NUCLEOTIDE SEQUENCE</scope>
    <source>
        <strain evidence="4">OG156</strain>
    </source>
</reference>
<reference evidence="6 7" key="1">
    <citation type="journal article" date="2017" name="Front. Microbiol.">
        <title>Double-Face Meets the Bacterial World: The Opportunistic Pathogen Stenotrophomonas maltophilia.</title>
        <authorList>
            <person name="Lira F."/>
            <person name="Berg G."/>
            <person name="Martinez J.L."/>
        </authorList>
    </citation>
    <scope>NUCLEOTIDE SEQUENCE [LARGE SCALE GENOMIC DNA]</scope>
    <source>
        <strain evidence="6 7">EA1</strain>
    </source>
</reference>
<dbReference type="Proteomes" id="UP001225498">
    <property type="component" value="Unassembled WGS sequence"/>
</dbReference>
<dbReference type="RefSeq" id="WP_008267212.1">
    <property type="nucleotide sequence ID" value="NZ_CBCPIZ010000008.1"/>
</dbReference>
<reference evidence="2" key="5">
    <citation type="submission" date="2022-07" db="EMBL/GenBank/DDBJ databases">
        <authorList>
            <consortium name="Clinical and Environmental Microbiology Branch: Whole genome sequencing antimicrobial resistance pathogens in the healthcare setting"/>
        </authorList>
    </citation>
    <scope>NUCLEOTIDE SEQUENCE</scope>
    <source>
        <strain evidence="3">2023CJ-00293</strain>
        <strain evidence="2">Stenotrophomonas_maltophilia_2021CK-00905</strain>
    </source>
</reference>
<dbReference type="OrthoDB" id="6053276at2"/>
<dbReference type="EMBL" id="NEQV01000006">
    <property type="protein sequence ID" value="PJL25354.1"/>
    <property type="molecule type" value="Genomic_DNA"/>
</dbReference>
<dbReference type="EMBL" id="RAUE01000029">
    <property type="protein sequence ID" value="MBA0312803.1"/>
    <property type="molecule type" value="Genomic_DNA"/>
</dbReference>
<protein>
    <recommendedName>
        <fullName evidence="8">Secreted protein</fullName>
    </recommendedName>
</protein>
<feature type="signal peptide" evidence="1">
    <location>
        <begin position="1"/>
        <end position="23"/>
    </location>
</feature>
<proteinExistence type="predicted"/>